<evidence type="ECO:0000259" key="9">
    <source>
        <dbReference type="SMART" id="SM00278"/>
    </source>
</evidence>
<evidence type="ECO:0000256" key="4">
    <source>
        <dbReference type="ARBA" id="ARBA00022679"/>
    </source>
</evidence>
<dbReference type="PIRSF" id="PIRSF005047">
    <property type="entry name" value="UCP005047_YshC"/>
    <property type="match status" value="1"/>
</dbReference>
<dbReference type="CDD" id="cd00141">
    <property type="entry name" value="NT_POLXc"/>
    <property type="match status" value="1"/>
</dbReference>
<dbReference type="Gene3D" id="1.10.150.110">
    <property type="entry name" value="DNA polymerase beta, N-terminal domain-like"/>
    <property type="match status" value="1"/>
</dbReference>
<dbReference type="GO" id="GO:0003887">
    <property type="term" value="F:DNA-directed DNA polymerase activity"/>
    <property type="evidence" value="ECO:0007669"/>
    <property type="project" value="UniProtKB-KW"/>
</dbReference>
<evidence type="ECO:0000256" key="2">
    <source>
        <dbReference type="ARBA" id="ARBA00012417"/>
    </source>
</evidence>
<dbReference type="Pfam" id="PF14716">
    <property type="entry name" value="HHH_8"/>
    <property type="match status" value="1"/>
</dbReference>
<evidence type="ECO:0000256" key="3">
    <source>
        <dbReference type="ARBA" id="ARBA00022634"/>
    </source>
</evidence>
<dbReference type="SUPFAM" id="SSF81301">
    <property type="entry name" value="Nucleotidyltransferase"/>
    <property type="match status" value="1"/>
</dbReference>
<dbReference type="InterPro" id="IPR047967">
    <property type="entry name" value="PolX_PHP"/>
</dbReference>
<dbReference type="InterPro" id="IPR003583">
    <property type="entry name" value="Hlx-hairpin-Hlx_DNA-bd_motif"/>
</dbReference>
<keyword evidence="4" id="KW-0808">Transferase</keyword>
<accession>A0A6J4T6Q8</accession>
<name>A0A6J4T6Q8_9ACTN</name>
<evidence type="ECO:0000256" key="6">
    <source>
        <dbReference type="ARBA" id="ARBA00022705"/>
    </source>
</evidence>
<dbReference type="EC" id="2.7.7.7" evidence="2"/>
<proteinExistence type="predicted"/>
<keyword evidence="5" id="KW-0548">Nucleotidyltransferase</keyword>
<feature type="domain" description="Helix-hairpin-helix DNA-binding motif class 1" evidence="9">
    <location>
        <begin position="60"/>
        <end position="79"/>
    </location>
</feature>
<evidence type="ECO:0000256" key="8">
    <source>
        <dbReference type="ARBA" id="ARBA00049244"/>
    </source>
</evidence>
<evidence type="ECO:0000259" key="10">
    <source>
        <dbReference type="SMART" id="SM00481"/>
    </source>
</evidence>
<dbReference type="CDD" id="cd07436">
    <property type="entry name" value="PHP_PolX"/>
    <property type="match status" value="1"/>
</dbReference>
<dbReference type="InterPro" id="IPR029398">
    <property type="entry name" value="PolB_thumb"/>
</dbReference>
<dbReference type="InterPro" id="IPR050243">
    <property type="entry name" value="PHP_phosphatase"/>
</dbReference>
<dbReference type="SMART" id="SM00481">
    <property type="entry name" value="POLIIIAc"/>
    <property type="match status" value="1"/>
</dbReference>
<dbReference type="GO" id="GO:0003677">
    <property type="term" value="F:DNA binding"/>
    <property type="evidence" value="ECO:0007669"/>
    <property type="project" value="InterPro"/>
</dbReference>
<dbReference type="Gene3D" id="3.20.20.140">
    <property type="entry name" value="Metal-dependent hydrolases"/>
    <property type="match status" value="1"/>
</dbReference>
<sequence length="585" mass="63095">MSAPAARPDPPNAAIAALFDELADLYELDGASIHRVLAYRNAAKTVREAPRSIAALTREGRVTSLPGIGKTLEEKVTALLETGSIPAVEKLRARFPQGLVEMTRLPGLGPKKARTLFHELGVDGLEALRLAAEQEQLRDVKGFGAKFEASVLAALDAGLGGALAPRVLLHKALPIAEGIVEALRAHPAADKVELAGSARRRADSCKDLDIIATASDPAALIAAFGELDVIESVSGVPGQNAAKARTHTGMPVDLKVVAPDQFGNLLQHFTGSKLHNVSLREAAVRKGLHVSEYGLLDDATGQTHRCSTEHEVYERLGLPWIPPELRENRGELALTDAGGVPVLIEHADLVGDLHMHTTASDGRNSVEQMAEAARARGLQYIAITDHSATHGFGKHVTPDDLRRQIERVREVDAALEGIEVLIGTETNILTDGSPDYPDELLAELDWVMGSLHTAFGHEPTRRLVTACEHPWIDCIGHPTGRKIESRPPYDVDMEQVIDTAVRTQTMLEINSAPDRRDLNDIHARAARDAGARIVVDSDAHGTNTLGITVWGIATARRAWLTKADVANTLPWAQFAPLRKRATAKR</sequence>
<protein>
    <recommendedName>
        <fullName evidence="2">DNA-directed DNA polymerase</fullName>
        <ecNumber evidence="2">2.7.7.7</ecNumber>
    </recommendedName>
</protein>
<dbReference type="EMBL" id="CADCVR010000090">
    <property type="protein sequence ID" value="CAA9514786.1"/>
    <property type="molecule type" value="Genomic_DNA"/>
</dbReference>
<dbReference type="InterPro" id="IPR043519">
    <property type="entry name" value="NT_sf"/>
</dbReference>
<dbReference type="Gene3D" id="3.30.210.10">
    <property type="entry name" value="DNA polymerase, thumb domain"/>
    <property type="match status" value="1"/>
</dbReference>
<dbReference type="InterPro" id="IPR022311">
    <property type="entry name" value="PolX-like"/>
</dbReference>
<dbReference type="GO" id="GO:0008270">
    <property type="term" value="F:zinc ion binding"/>
    <property type="evidence" value="ECO:0007669"/>
    <property type="project" value="TreeGrafter"/>
</dbReference>
<evidence type="ECO:0000256" key="5">
    <source>
        <dbReference type="ARBA" id="ARBA00022695"/>
    </source>
</evidence>
<dbReference type="SMART" id="SM00483">
    <property type="entry name" value="POLXc"/>
    <property type="match status" value="1"/>
</dbReference>
<dbReference type="SUPFAM" id="SSF158702">
    <property type="entry name" value="Sec63 N-terminal domain-like"/>
    <property type="match status" value="1"/>
</dbReference>
<keyword evidence="3" id="KW-0237">DNA synthesis</keyword>
<dbReference type="GO" id="GO:0005829">
    <property type="term" value="C:cytosol"/>
    <property type="evidence" value="ECO:0007669"/>
    <property type="project" value="TreeGrafter"/>
</dbReference>
<dbReference type="InterPro" id="IPR037160">
    <property type="entry name" value="DNA_Pol_thumb_sf"/>
</dbReference>
<dbReference type="PANTHER" id="PTHR36928">
    <property type="entry name" value="PHOSPHATASE YCDX-RELATED"/>
    <property type="match status" value="1"/>
</dbReference>
<dbReference type="SMART" id="SM00278">
    <property type="entry name" value="HhH1"/>
    <property type="match status" value="3"/>
</dbReference>
<dbReference type="InterPro" id="IPR002054">
    <property type="entry name" value="DNA-dir_DNA_pol_X"/>
</dbReference>
<comment type="cofactor">
    <cofactor evidence="1">
        <name>Mg(2+)</name>
        <dbReference type="ChEBI" id="CHEBI:18420"/>
    </cofactor>
</comment>
<dbReference type="Gene3D" id="3.30.460.10">
    <property type="entry name" value="Beta Polymerase, domain 2"/>
    <property type="match status" value="1"/>
</dbReference>
<dbReference type="InterPro" id="IPR003141">
    <property type="entry name" value="Pol/His_phosphatase_N"/>
</dbReference>
<feature type="domain" description="DNA-directed DNA polymerase X" evidence="11">
    <location>
        <begin position="10"/>
        <end position="327"/>
    </location>
</feature>
<dbReference type="InterPro" id="IPR027421">
    <property type="entry name" value="DNA_pol_lamdba_lyase_dom_sf"/>
</dbReference>
<evidence type="ECO:0000256" key="1">
    <source>
        <dbReference type="ARBA" id="ARBA00001946"/>
    </source>
</evidence>
<dbReference type="Pfam" id="PF14520">
    <property type="entry name" value="HHH_5"/>
    <property type="match status" value="1"/>
</dbReference>
<dbReference type="Pfam" id="PF14791">
    <property type="entry name" value="DNA_pol_B_thumb"/>
    <property type="match status" value="1"/>
</dbReference>
<reference evidence="12" key="1">
    <citation type="submission" date="2020-02" db="EMBL/GenBank/DDBJ databases">
        <authorList>
            <person name="Meier V. D."/>
        </authorList>
    </citation>
    <scope>NUCLEOTIDE SEQUENCE</scope>
    <source>
        <strain evidence="12">AVDCRST_MAG53</strain>
    </source>
</reference>
<dbReference type="Pfam" id="PF02811">
    <property type="entry name" value="PHP"/>
    <property type="match status" value="1"/>
</dbReference>
<dbReference type="AlphaFoldDB" id="A0A6J4T6Q8"/>
<comment type="catalytic activity">
    <reaction evidence="8">
        <text>DNA(n) + a 2'-deoxyribonucleoside 5'-triphosphate = DNA(n+1) + diphosphate</text>
        <dbReference type="Rhea" id="RHEA:22508"/>
        <dbReference type="Rhea" id="RHEA-COMP:17339"/>
        <dbReference type="Rhea" id="RHEA-COMP:17340"/>
        <dbReference type="ChEBI" id="CHEBI:33019"/>
        <dbReference type="ChEBI" id="CHEBI:61560"/>
        <dbReference type="ChEBI" id="CHEBI:173112"/>
        <dbReference type="EC" id="2.7.7.7"/>
    </reaction>
</comment>
<evidence type="ECO:0000259" key="11">
    <source>
        <dbReference type="SMART" id="SM00483"/>
    </source>
</evidence>
<dbReference type="InterPro" id="IPR004013">
    <property type="entry name" value="PHP_dom"/>
</dbReference>
<evidence type="ECO:0000256" key="7">
    <source>
        <dbReference type="ARBA" id="ARBA00022932"/>
    </source>
</evidence>
<organism evidence="12">
    <name type="scientific">uncultured Solirubrobacteraceae bacterium</name>
    <dbReference type="NCBI Taxonomy" id="1162706"/>
    <lineage>
        <taxon>Bacteria</taxon>
        <taxon>Bacillati</taxon>
        <taxon>Actinomycetota</taxon>
        <taxon>Thermoleophilia</taxon>
        <taxon>Solirubrobacterales</taxon>
        <taxon>Solirubrobacteraceae</taxon>
        <taxon>environmental samples</taxon>
    </lineage>
</organism>
<dbReference type="GO" id="GO:0006281">
    <property type="term" value="P:DNA repair"/>
    <property type="evidence" value="ECO:0007669"/>
    <property type="project" value="InterPro"/>
</dbReference>
<feature type="domain" description="Helix-hairpin-helix DNA-binding motif class 1" evidence="9">
    <location>
        <begin position="135"/>
        <end position="154"/>
    </location>
</feature>
<feature type="domain" description="Helix-hairpin-helix DNA-binding motif class 1" evidence="9">
    <location>
        <begin position="100"/>
        <end position="119"/>
    </location>
</feature>
<dbReference type="SUPFAM" id="SSF47802">
    <property type="entry name" value="DNA polymerase beta, N-terminal domain-like"/>
    <property type="match status" value="1"/>
</dbReference>
<dbReference type="InterPro" id="IPR016195">
    <property type="entry name" value="Pol/histidinol_Pase-like"/>
</dbReference>
<keyword evidence="7" id="KW-0239">DNA-directed DNA polymerase</keyword>
<dbReference type="Gene3D" id="1.10.150.20">
    <property type="entry name" value="5' to 3' exonuclease, C-terminal subdomain"/>
    <property type="match status" value="1"/>
</dbReference>
<dbReference type="NCBIfam" id="NF006375">
    <property type="entry name" value="PRK08609.1"/>
    <property type="match status" value="1"/>
</dbReference>
<dbReference type="PANTHER" id="PTHR36928:SF1">
    <property type="entry name" value="PHOSPHATASE YCDX-RELATED"/>
    <property type="match status" value="1"/>
</dbReference>
<dbReference type="InterPro" id="IPR010996">
    <property type="entry name" value="HHH_MUS81"/>
</dbReference>
<keyword evidence="6" id="KW-0235">DNA replication</keyword>
<dbReference type="GO" id="GO:0042578">
    <property type="term" value="F:phosphoric ester hydrolase activity"/>
    <property type="evidence" value="ECO:0007669"/>
    <property type="project" value="TreeGrafter"/>
</dbReference>
<evidence type="ECO:0000313" key="12">
    <source>
        <dbReference type="EMBL" id="CAA9514786.1"/>
    </source>
</evidence>
<feature type="domain" description="Polymerase/histidinol phosphatase N-terminal" evidence="10">
    <location>
        <begin position="351"/>
        <end position="430"/>
    </location>
</feature>
<dbReference type="SUPFAM" id="SSF89550">
    <property type="entry name" value="PHP domain-like"/>
    <property type="match status" value="1"/>
</dbReference>
<gene>
    <name evidence="12" type="ORF">AVDCRST_MAG53-3018</name>
</gene>